<evidence type="ECO:0000256" key="1">
    <source>
        <dbReference type="SAM" id="MobiDB-lite"/>
    </source>
</evidence>
<accession>A0A1Q4H7G7</accession>
<feature type="region of interest" description="Disordered" evidence="1">
    <location>
        <begin position="172"/>
        <end position="208"/>
    </location>
</feature>
<feature type="compositionally biased region" description="Pro residues" evidence="1">
    <location>
        <begin position="194"/>
        <end position="208"/>
    </location>
</feature>
<organism evidence="2 3">
    <name type="scientific">Mycobacterium paraffinicum</name>
    <dbReference type="NCBI Taxonomy" id="53378"/>
    <lineage>
        <taxon>Bacteria</taxon>
        <taxon>Bacillati</taxon>
        <taxon>Actinomycetota</taxon>
        <taxon>Actinomycetes</taxon>
        <taxon>Mycobacteriales</taxon>
        <taxon>Mycobacteriaceae</taxon>
        <taxon>Mycobacterium</taxon>
    </lineage>
</organism>
<keyword evidence="3" id="KW-1185">Reference proteome</keyword>
<gene>
    <name evidence="2" type="ORF">BRW65_29850</name>
</gene>
<sequence>MVVRAYAESYLLASITGEDRFLYPGFKQAVDPNKPIDNPTGTRFLWPKTDRRTENPWVGTEYDHILSIATSGRDVTVVVCEYAFGTAQAQGHGYTPNIGLPPPDSGIDPMRITMTAPAAPGPQLAAQQGPARAPSVDVFGGWRITSHQGGYFAEYGLASEWPDIARDTDACRAKAPPHPDLIRGGEYPRSDFPTLPPAPGWPAPSPAS</sequence>
<dbReference type="OrthoDB" id="4464925at2"/>
<name>A0A1Q4H7G7_9MYCO</name>
<reference evidence="2 3" key="1">
    <citation type="submission" date="2016-11" db="EMBL/GenBank/DDBJ databases">
        <title>Genome sequences of unsequenced Mycobacteria.</title>
        <authorList>
            <person name="Greninger A.L."/>
            <person name="Fang F."/>
            <person name="Jerome K.R."/>
        </authorList>
    </citation>
    <scope>NUCLEOTIDE SEQUENCE [LARGE SCALE GENOMIC DNA]</scope>
    <source>
        <strain evidence="2 3">M11</strain>
    </source>
</reference>
<evidence type="ECO:0000313" key="2">
    <source>
        <dbReference type="EMBL" id="OJZ63331.1"/>
    </source>
</evidence>
<dbReference type="AlphaFoldDB" id="A0A1Q4H7G7"/>
<dbReference type="STRING" id="53378.BRW65_29850"/>
<evidence type="ECO:0000313" key="3">
    <source>
        <dbReference type="Proteomes" id="UP000186438"/>
    </source>
</evidence>
<dbReference type="EMBL" id="MPNT01000063">
    <property type="protein sequence ID" value="OJZ63331.1"/>
    <property type="molecule type" value="Genomic_DNA"/>
</dbReference>
<proteinExistence type="predicted"/>
<protein>
    <submittedName>
        <fullName evidence="2">Uncharacterized protein</fullName>
    </submittedName>
</protein>
<comment type="caution">
    <text evidence="2">The sequence shown here is derived from an EMBL/GenBank/DDBJ whole genome shotgun (WGS) entry which is preliminary data.</text>
</comment>
<feature type="compositionally biased region" description="Basic and acidic residues" evidence="1">
    <location>
        <begin position="180"/>
        <end position="189"/>
    </location>
</feature>
<dbReference type="Proteomes" id="UP000186438">
    <property type="component" value="Unassembled WGS sequence"/>
</dbReference>